<evidence type="ECO:0000313" key="3">
    <source>
        <dbReference type="Proteomes" id="UP000800040"/>
    </source>
</evidence>
<protein>
    <submittedName>
        <fullName evidence="2">Uncharacterized protein</fullName>
    </submittedName>
</protein>
<sequence length="132" mass="15067">MGDIVEYPYQQCPSHTPCLRKRADSLHPRTPTPPYARRSLDTEQQPHQSVISAYLRSSYYDETGPGEHSRFSSAEHHHSPSPARHSSQGEIRRLSGNFNAPTDIELERHRDHKRNSRSMGKLKNAVRGLVRA</sequence>
<keyword evidence="3" id="KW-1185">Reference proteome</keyword>
<dbReference type="AlphaFoldDB" id="A0A6A5KRC9"/>
<feature type="compositionally biased region" description="Polar residues" evidence="1">
    <location>
        <begin position="42"/>
        <end position="51"/>
    </location>
</feature>
<dbReference type="EMBL" id="ML975267">
    <property type="protein sequence ID" value="KAF1836964.1"/>
    <property type="molecule type" value="Genomic_DNA"/>
</dbReference>
<evidence type="ECO:0000313" key="2">
    <source>
        <dbReference type="EMBL" id="KAF1836964.1"/>
    </source>
</evidence>
<organism evidence="2 3">
    <name type="scientific">Decorospora gaudefroyi</name>
    <dbReference type="NCBI Taxonomy" id="184978"/>
    <lineage>
        <taxon>Eukaryota</taxon>
        <taxon>Fungi</taxon>
        <taxon>Dikarya</taxon>
        <taxon>Ascomycota</taxon>
        <taxon>Pezizomycotina</taxon>
        <taxon>Dothideomycetes</taxon>
        <taxon>Pleosporomycetidae</taxon>
        <taxon>Pleosporales</taxon>
        <taxon>Pleosporineae</taxon>
        <taxon>Pleosporaceae</taxon>
        <taxon>Decorospora</taxon>
    </lineage>
</organism>
<name>A0A6A5KRC9_9PLEO</name>
<reference evidence="2" key="1">
    <citation type="submission" date="2020-01" db="EMBL/GenBank/DDBJ databases">
        <authorList>
            <consortium name="DOE Joint Genome Institute"/>
            <person name="Haridas S."/>
            <person name="Albert R."/>
            <person name="Binder M."/>
            <person name="Bloem J."/>
            <person name="Labutti K."/>
            <person name="Salamov A."/>
            <person name="Andreopoulos B."/>
            <person name="Baker S.E."/>
            <person name="Barry K."/>
            <person name="Bills G."/>
            <person name="Bluhm B.H."/>
            <person name="Cannon C."/>
            <person name="Castanera R."/>
            <person name="Culley D.E."/>
            <person name="Daum C."/>
            <person name="Ezra D."/>
            <person name="Gonzalez J.B."/>
            <person name="Henrissat B."/>
            <person name="Kuo A."/>
            <person name="Liang C."/>
            <person name="Lipzen A."/>
            <person name="Lutzoni F."/>
            <person name="Magnuson J."/>
            <person name="Mondo S."/>
            <person name="Nolan M."/>
            <person name="Ohm R."/>
            <person name="Pangilinan J."/>
            <person name="Park H.-J."/>
            <person name="Ramirez L."/>
            <person name="Alfaro M."/>
            <person name="Sun H."/>
            <person name="Tritt A."/>
            <person name="Yoshinaga Y."/>
            <person name="Zwiers L.-H."/>
            <person name="Turgeon B.G."/>
            <person name="Goodwin S.B."/>
            <person name="Spatafora J.W."/>
            <person name="Crous P.W."/>
            <person name="Grigoriev I.V."/>
        </authorList>
    </citation>
    <scope>NUCLEOTIDE SEQUENCE</scope>
    <source>
        <strain evidence="2">P77</strain>
    </source>
</reference>
<dbReference type="OrthoDB" id="3679518at2759"/>
<gene>
    <name evidence="2" type="ORF">BDW02DRAFT_196407</name>
</gene>
<accession>A0A6A5KRC9</accession>
<feature type="compositionally biased region" description="Basic and acidic residues" evidence="1">
    <location>
        <begin position="65"/>
        <end position="78"/>
    </location>
</feature>
<feature type="region of interest" description="Disordered" evidence="1">
    <location>
        <begin position="1"/>
        <end position="132"/>
    </location>
</feature>
<dbReference type="Proteomes" id="UP000800040">
    <property type="component" value="Unassembled WGS sequence"/>
</dbReference>
<evidence type="ECO:0000256" key="1">
    <source>
        <dbReference type="SAM" id="MobiDB-lite"/>
    </source>
</evidence>
<proteinExistence type="predicted"/>